<evidence type="ECO:0000313" key="3">
    <source>
        <dbReference type="EnsemblPlants" id="Kaladp0039s0104.1.v1.1.CDS.1"/>
    </source>
</evidence>
<dbReference type="Proteomes" id="UP000594263">
    <property type="component" value="Unplaced"/>
</dbReference>
<proteinExistence type="inferred from homology"/>
<protein>
    <recommendedName>
        <fullName evidence="2">LOB domain-containing protein</fullName>
    </recommendedName>
</protein>
<dbReference type="InterPro" id="IPR004883">
    <property type="entry name" value="LOB"/>
</dbReference>
<dbReference type="Pfam" id="PF03195">
    <property type="entry name" value="LOB"/>
    <property type="match status" value="1"/>
</dbReference>
<dbReference type="PROSITE" id="PS50891">
    <property type="entry name" value="LOB"/>
    <property type="match status" value="1"/>
</dbReference>
<name>A0A7N0TJU0_KALFE</name>
<feature type="domain" description="LOB" evidence="2">
    <location>
        <begin position="9"/>
        <end position="110"/>
    </location>
</feature>
<dbReference type="EnsemblPlants" id="Kaladp0039s0104.1.v1.1">
    <property type="protein sequence ID" value="Kaladp0039s0104.1.v1.1.CDS.1"/>
    <property type="gene ID" value="Kaladp0039s0104.v1.1"/>
</dbReference>
<dbReference type="PANTHER" id="PTHR31301">
    <property type="entry name" value="LOB DOMAIN-CONTAINING PROTEIN 4-RELATED"/>
    <property type="match status" value="1"/>
</dbReference>
<dbReference type="PANTHER" id="PTHR31301:SF91">
    <property type="entry name" value="PROTEIN LATERAL ORGAN BOUNDARIES"/>
    <property type="match status" value="1"/>
</dbReference>
<dbReference type="AlphaFoldDB" id="A0A7N0TJU0"/>
<keyword evidence="4" id="KW-1185">Reference proteome</keyword>
<reference evidence="3" key="1">
    <citation type="submission" date="2021-01" db="UniProtKB">
        <authorList>
            <consortium name="EnsemblPlants"/>
        </authorList>
    </citation>
    <scope>IDENTIFICATION</scope>
</reference>
<sequence>MASSSFFNSPCACCKFLKRKCPPDCIFAPYFPPQDPHKFINIHKIFGASNVSKLLNELPPYQRSDAVKSMAYEAAARVRDPVHGCVAEICSLQRQAQLLQKELEAANARLRNYETFNSYPYSLPWND</sequence>
<evidence type="ECO:0000313" key="4">
    <source>
        <dbReference type="Proteomes" id="UP000594263"/>
    </source>
</evidence>
<comment type="similarity">
    <text evidence="1">Belongs to the LOB domain-containing protein family.</text>
</comment>
<evidence type="ECO:0000259" key="2">
    <source>
        <dbReference type="PROSITE" id="PS50891"/>
    </source>
</evidence>
<dbReference type="Gramene" id="Kaladp0039s0104.1.v1.1">
    <property type="protein sequence ID" value="Kaladp0039s0104.1.v1.1.CDS.1"/>
    <property type="gene ID" value="Kaladp0039s0104.v1.1"/>
</dbReference>
<evidence type="ECO:0000256" key="1">
    <source>
        <dbReference type="ARBA" id="ARBA00005474"/>
    </source>
</evidence>
<organism evidence="3 4">
    <name type="scientific">Kalanchoe fedtschenkoi</name>
    <name type="common">Lavender scallops</name>
    <name type="synonym">South American air plant</name>
    <dbReference type="NCBI Taxonomy" id="63787"/>
    <lineage>
        <taxon>Eukaryota</taxon>
        <taxon>Viridiplantae</taxon>
        <taxon>Streptophyta</taxon>
        <taxon>Embryophyta</taxon>
        <taxon>Tracheophyta</taxon>
        <taxon>Spermatophyta</taxon>
        <taxon>Magnoliopsida</taxon>
        <taxon>eudicotyledons</taxon>
        <taxon>Gunneridae</taxon>
        <taxon>Pentapetalae</taxon>
        <taxon>Saxifragales</taxon>
        <taxon>Crassulaceae</taxon>
        <taxon>Kalanchoe</taxon>
    </lineage>
</organism>
<accession>A0A7N0TJU0</accession>
<dbReference type="OMA" id="INVAHRE"/>